<dbReference type="EMBL" id="MHOB01000014">
    <property type="protein sequence ID" value="OGZ57854.1"/>
    <property type="molecule type" value="Genomic_DNA"/>
</dbReference>
<name>A0A1G2H5U4_9BACT</name>
<dbReference type="Gene3D" id="6.10.250.3150">
    <property type="match status" value="1"/>
</dbReference>
<dbReference type="InterPro" id="IPR050570">
    <property type="entry name" value="Cell_wall_metabolism_enzyme"/>
</dbReference>
<dbReference type="Gene3D" id="2.70.70.10">
    <property type="entry name" value="Glucose Permease (Domain IIA)"/>
    <property type="match status" value="1"/>
</dbReference>
<keyword evidence="1" id="KW-0175">Coiled coil</keyword>
<feature type="coiled-coil region" evidence="1">
    <location>
        <begin position="28"/>
        <end position="118"/>
    </location>
</feature>
<sequence length="421" mass="47696">MRNSARILFLCILVLFSTPLLLFAADPIMDLRNKIKEREDEIARLEKEISAYQGSLEQQSTHSQTLGGEIKKLETQIKKLTADIRWTEAQIQKTGFRIEELNGEIDGKKNDIEEGKAVLAELIKSPNESDDSSLIEILFARGTLSDFLGDRENTFRVNRDLEREIRNQQVRKKNLEEERNKKEQQELEYTSFKRDLSGRKSIQESVNTEKNELLKESQNKESQFQKLLREREEKRKLIQDELIAIEEELRARIDPSLLPQKRKGILGWPVAGPFITQGFGFTQFAQTYGSDIYKGKGHNGVDFRASVGARVLAVEDGKVKDFGNTDTICKGGSYGKWVIVEHPNNLSSLYAHLSSVAVTRGQNVRRGDLVAYSGATGYVTGPHLHLTIYASDTYELRKTNHCGVVPAGGFIDPMDYLPDMI</sequence>
<dbReference type="PANTHER" id="PTHR21666">
    <property type="entry name" value="PEPTIDASE-RELATED"/>
    <property type="match status" value="1"/>
</dbReference>
<evidence type="ECO:0000313" key="4">
    <source>
        <dbReference type="Proteomes" id="UP000178996"/>
    </source>
</evidence>
<accession>A0A1G2H5U4</accession>
<dbReference type="CDD" id="cd12797">
    <property type="entry name" value="M23_peptidase"/>
    <property type="match status" value="1"/>
</dbReference>
<dbReference type="PANTHER" id="PTHR21666:SF270">
    <property type="entry name" value="MUREIN HYDROLASE ACTIVATOR ENVC"/>
    <property type="match status" value="1"/>
</dbReference>
<dbReference type="AlphaFoldDB" id="A0A1G2H5U4"/>
<evidence type="ECO:0000256" key="1">
    <source>
        <dbReference type="SAM" id="Coils"/>
    </source>
</evidence>
<proteinExistence type="predicted"/>
<dbReference type="Pfam" id="PF01551">
    <property type="entry name" value="Peptidase_M23"/>
    <property type="match status" value="1"/>
</dbReference>
<comment type="caution">
    <text evidence="3">The sequence shown here is derived from an EMBL/GenBank/DDBJ whole genome shotgun (WGS) entry which is preliminary data.</text>
</comment>
<protein>
    <recommendedName>
        <fullName evidence="2">M23ase beta-sheet core domain-containing protein</fullName>
    </recommendedName>
</protein>
<feature type="domain" description="M23ase beta-sheet core" evidence="2">
    <location>
        <begin position="297"/>
        <end position="391"/>
    </location>
</feature>
<feature type="coiled-coil region" evidence="1">
    <location>
        <begin position="158"/>
        <end position="248"/>
    </location>
</feature>
<gene>
    <name evidence="3" type="ORF">A3G60_03715</name>
</gene>
<evidence type="ECO:0000313" key="3">
    <source>
        <dbReference type="EMBL" id="OGZ57854.1"/>
    </source>
</evidence>
<organism evidence="3 4">
    <name type="scientific">Candidatus Ryanbacteria bacterium RIFCSPLOWO2_12_FULL_47_9c</name>
    <dbReference type="NCBI Taxonomy" id="1802131"/>
    <lineage>
        <taxon>Bacteria</taxon>
        <taxon>Candidatus Ryaniibacteriota</taxon>
    </lineage>
</organism>
<dbReference type="SUPFAM" id="SSF51261">
    <property type="entry name" value="Duplicated hybrid motif"/>
    <property type="match status" value="1"/>
</dbReference>
<reference evidence="3 4" key="1">
    <citation type="journal article" date="2016" name="Nat. Commun.">
        <title>Thousands of microbial genomes shed light on interconnected biogeochemical processes in an aquifer system.</title>
        <authorList>
            <person name="Anantharaman K."/>
            <person name="Brown C.T."/>
            <person name="Hug L.A."/>
            <person name="Sharon I."/>
            <person name="Castelle C.J."/>
            <person name="Probst A.J."/>
            <person name="Thomas B.C."/>
            <person name="Singh A."/>
            <person name="Wilkins M.J."/>
            <person name="Karaoz U."/>
            <person name="Brodie E.L."/>
            <person name="Williams K.H."/>
            <person name="Hubbard S.S."/>
            <person name="Banfield J.F."/>
        </authorList>
    </citation>
    <scope>NUCLEOTIDE SEQUENCE [LARGE SCALE GENOMIC DNA]</scope>
</reference>
<dbReference type="GO" id="GO:0004222">
    <property type="term" value="F:metalloendopeptidase activity"/>
    <property type="evidence" value="ECO:0007669"/>
    <property type="project" value="TreeGrafter"/>
</dbReference>
<dbReference type="Proteomes" id="UP000178996">
    <property type="component" value="Unassembled WGS sequence"/>
</dbReference>
<evidence type="ECO:0000259" key="2">
    <source>
        <dbReference type="Pfam" id="PF01551"/>
    </source>
</evidence>
<dbReference type="InterPro" id="IPR011055">
    <property type="entry name" value="Dup_hybrid_motif"/>
</dbReference>
<dbReference type="InterPro" id="IPR016047">
    <property type="entry name" value="M23ase_b-sheet_dom"/>
</dbReference>